<reference evidence="2" key="1">
    <citation type="journal article" date="2018" name="BMC Genomics">
        <title>Genomic insights into host adaptation between the wheat stripe rust pathogen (Puccinia striiformis f. sp. tritici) and the barley stripe rust pathogen (Puccinia striiformis f. sp. hordei).</title>
        <authorList>
            <person name="Xia C."/>
            <person name="Wang M."/>
            <person name="Yin C."/>
            <person name="Cornejo O.E."/>
            <person name="Hulbert S.H."/>
            <person name="Chen X."/>
        </authorList>
    </citation>
    <scope>NUCLEOTIDE SEQUENCE [LARGE SCALE GENOMIC DNA]</scope>
    <source>
        <strain evidence="2">93-210</strain>
    </source>
</reference>
<evidence type="ECO:0000313" key="2">
    <source>
        <dbReference type="Proteomes" id="UP001060170"/>
    </source>
</evidence>
<name>A0ACC0ETS4_9BASI</name>
<reference evidence="2" key="2">
    <citation type="journal article" date="2018" name="Mol. Plant Microbe Interact.">
        <title>Genome sequence resources for the wheat stripe rust pathogen (Puccinia striiformis f. sp. tritici) and the barley stripe rust pathogen (Puccinia striiformis f. sp. hordei).</title>
        <authorList>
            <person name="Xia C."/>
            <person name="Wang M."/>
            <person name="Yin C."/>
            <person name="Cornejo O.E."/>
            <person name="Hulbert S.H."/>
            <person name="Chen X."/>
        </authorList>
    </citation>
    <scope>NUCLEOTIDE SEQUENCE [LARGE SCALE GENOMIC DNA]</scope>
    <source>
        <strain evidence="2">93-210</strain>
    </source>
</reference>
<dbReference type="Proteomes" id="UP001060170">
    <property type="component" value="Chromosome 3"/>
</dbReference>
<gene>
    <name evidence="1" type="ORF">MJO28_003056</name>
</gene>
<proteinExistence type="predicted"/>
<sequence length="277" mass="30740">MAPFWILCRCTACATFSHTNTQGELIVGREWNKHMVTYKEHLKKPSSKPSTSSPQISVQATTSDGTNNLSRNEAARSVSRPSGSQVPPEMTEPHLLVALDSMLFSDVAPIPDPKITLWEGIIMDCDLPVLPDQLYIPVDIRTIIICCPQCFYLYLIDSPPQKCTARATRRSKKCLEPLYKPAPGTASSPQLRQHFSIRSFTHWLACSLTRPQIEDLLAKSLTPSQSSQNLTISDVWDSDMWKTLKTSEGNSLAFPTAGKHILLGTVALVCLNLPPDY</sequence>
<comment type="caution">
    <text evidence="1">The sequence shown here is derived from an EMBL/GenBank/DDBJ whole genome shotgun (WGS) entry which is preliminary data.</text>
</comment>
<protein>
    <submittedName>
        <fullName evidence="1">Uncharacterized protein</fullName>
    </submittedName>
</protein>
<keyword evidence="2" id="KW-1185">Reference proteome</keyword>
<accession>A0ACC0ETS4</accession>
<dbReference type="EMBL" id="CM045867">
    <property type="protein sequence ID" value="KAI7959265.1"/>
    <property type="molecule type" value="Genomic_DNA"/>
</dbReference>
<evidence type="ECO:0000313" key="1">
    <source>
        <dbReference type="EMBL" id="KAI7959265.1"/>
    </source>
</evidence>
<reference evidence="1 2" key="3">
    <citation type="journal article" date="2022" name="Microbiol. Spectr.">
        <title>Folding features and dynamics of 3D genome architecture in plant fungal pathogens.</title>
        <authorList>
            <person name="Xia C."/>
        </authorList>
    </citation>
    <scope>NUCLEOTIDE SEQUENCE [LARGE SCALE GENOMIC DNA]</scope>
    <source>
        <strain evidence="1 2">93-210</strain>
    </source>
</reference>
<organism evidence="1 2">
    <name type="scientific">Puccinia striiformis f. sp. tritici</name>
    <dbReference type="NCBI Taxonomy" id="168172"/>
    <lineage>
        <taxon>Eukaryota</taxon>
        <taxon>Fungi</taxon>
        <taxon>Dikarya</taxon>
        <taxon>Basidiomycota</taxon>
        <taxon>Pucciniomycotina</taxon>
        <taxon>Pucciniomycetes</taxon>
        <taxon>Pucciniales</taxon>
        <taxon>Pucciniaceae</taxon>
        <taxon>Puccinia</taxon>
    </lineage>
</organism>